<dbReference type="InterPro" id="IPR001547">
    <property type="entry name" value="Glyco_hydro_5"/>
</dbReference>
<accession>A0A9W6IKK7</accession>
<evidence type="ECO:0000259" key="5">
    <source>
        <dbReference type="Pfam" id="PF00150"/>
    </source>
</evidence>
<gene>
    <name evidence="6" type="ORF">GCM10017621_07220</name>
</gene>
<dbReference type="GO" id="GO:0009986">
    <property type="term" value="C:cell surface"/>
    <property type="evidence" value="ECO:0007669"/>
    <property type="project" value="TreeGrafter"/>
</dbReference>
<dbReference type="PANTHER" id="PTHR31297">
    <property type="entry name" value="GLUCAN ENDO-1,6-BETA-GLUCOSIDASE B"/>
    <property type="match status" value="1"/>
</dbReference>
<keyword evidence="2 4" id="KW-0378">Hydrolase</keyword>
<dbReference type="GO" id="GO:0008422">
    <property type="term" value="F:beta-glucosidase activity"/>
    <property type="evidence" value="ECO:0007669"/>
    <property type="project" value="TreeGrafter"/>
</dbReference>
<dbReference type="InterPro" id="IPR017853">
    <property type="entry name" value="GH"/>
</dbReference>
<protein>
    <submittedName>
        <fullName evidence="6">Endoglucanase</fullName>
    </submittedName>
</protein>
<dbReference type="PROSITE" id="PS51257">
    <property type="entry name" value="PROKAR_LIPOPROTEIN"/>
    <property type="match status" value="1"/>
</dbReference>
<evidence type="ECO:0000313" key="7">
    <source>
        <dbReference type="Proteomes" id="UP001143486"/>
    </source>
</evidence>
<dbReference type="Pfam" id="PF00150">
    <property type="entry name" value="Cellulase"/>
    <property type="match status" value="1"/>
</dbReference>
<evidence type="ECO:0000256" key="3">
    <source>
        <dbReference type="ARBA" id="ARBA00023295"/>
    </source>
</evidence>
<keyword evidence="3 4" id="KW-0326">Glycosidase</keyword>
<dbReference type="PANTHER" id="PTHR31297:SF17">
    <property type="entry name" value="ENDOGLUCANASE"/>
    <property type="match status" value="1"/>
</dbReference>
<dbReference type="EMBL" id="BSFE01000002">
    <property type="protein sequence ID" value="GLK51214.1"/>
    <property type="molecule type" value="Genomic_DNA"/>
</dbReference>
<comment type="similarity">
    <text evidence="4">Belongs to the glycosyl hydrolase 5 (cellulase A) family.</text>
</comment>
<reference evidence="6" key="2">
    <citation type="submission" date="2023-01" db="EMBL/GenBank/DDBJ databases">
        <authorList>
            <person name="Sun Q."/>
            <person name="Evtushenko L."/>
        </authorList>
    </citation>
    <scope>NUCLEOTIDE SEQUENCE</scope>
    <source>
        <strain evidence="6">VKM B-1513</strain>
    </source>
</reference>
<proteinExistence type="inferred from homology"/>
<organism evidence="6 7">
    <name type="scientific">Maricaulis virginensis</name>
    <dbReference type="NCBI Taxonomy" id="144022"/>
    <lineage>
        <taxon>Bacteria</taxon>
        <taxon>Pseudomonadati</taxon>
        <taxon>Pseudomonadota</taxon>
        <taxon>Alphaproteobacteria</taxon>
        <taxon>Maricaulales</taxon>
        <taxon>Maricaulaceae</taxon>
        <taxon>Maricaulis</taxon>
    </lineage>
</organism>
<dbReference type="PROSITE" id="PS00659">
    <property type="entry name" value="GLYCOSYL_HYDROL_F5"/>
    <property type="match status" value="1"/>
</dbReference>
<comment type="caution">
    <text evidence="6">The sequence shown here is derived from an EMBL/GenBank/DDBJ whole genome shotgun (WGS) entry which is preliminary data.</text>
</comment>
<reference evidence="6" key="1">
    <citation type="journal article" date="2014" name="Int. J. Syst. Evol. Microbiol.">
        <title>Complete genome sequence of Corynebacterium casei LMG S-19264T (=DSM 44701T), isolated from a smear-ripened cheese.</title>
        <authorList>
            <consortium name="US DOE Joint Genome Institute (JGI-PGF)"/>
            <person name="Walter F."/>
            <person name="Albersmeier A."/>
            <person name="Kalinowski J."/>
            <person name="Ruckert C."/>
        </authorList>
    </citation>
    <scope>NUCLEOTIDE SEQUENCE</scope>
    <source>
        <strain evidence="6">VKM B-1513</strain>
    </source>
</reference>
<dbReference type="GO" id="GO:0009251">
    <property type="term" value="P:glucan catabolic process"/>
    <property type="evidence" value="ECO:0007669"/>
    <property type="project" value="TreeGrafter"/>
</dbReference>
<name>A0A9W6IKK7_9PROT</name>
<evidence type="ECO:0000256" key="4">
    <source>
        <dbReference type="RuleBase" id="RU361153"/>
    </source>
</evidence>
<evidence type="ECO:0000256" key="2">
    <source>
        <dbReference type="ARBA" id="ARBA00022801"/>
    </source>
</evidence>
<dbReference type="AlphaFoldDB" id="A0A9W6IKK7"/>
<dbReference type="InterPro" id="IPR018087">
    <property type="entry name" value="Glyco_hydro_5_CS"/>
</dbReference>
<keyword evidence="7" id="KW-1185">Reference proteome</keyword>
<feature type="domain" description="Glycoside hydrolase family 5" evidence="5">
    <location>
        <begin position="62"/>
        <end position="314"/>
    </location>
</feature>
<keyword evidence="1" id="KW-0732">Signal</keyword>
<dbReference type="SUPFAM" id="SSF51445">
    <property type="entry name" value="(Trans)glycosidases"/>
    <property type="match status" value="1"/>
</dbReference>
<dbReference type="Proteomes" id="UP001143486">
    <property type="component" value="Unassembled WGS sequence"/>
</dbReference>
<sequence>MHAISRTVILGTALLAACEGPADSRVQATPDPVRQSLAVDTPPVARCMNLSGALEAEYEGAWGYTIEFGHIDAIAGAGFDTIRLPVRWSAHLGAGDRIAPDVLARVDAIIDHALSRGLSVIVDVHHFDALMRDPEGRLPQLAAIWRQLAEHYAGYPDTLIFELLNEPTDRVGAAQVNAINAHLLDVVRAVSPERWVILSSARWNNIEGLVQTEVPADDPRVMTTVHYYSPFEFTHQGAPWSNQSRTGIEWGGPADEAELARDFDIVAQYAHAQNVPVLIGEFGVYYEVPEHLRARWVGAVRQASEDRGFAWCHWGFATTLRAYNRRTDSWIPEMREALVGDPRD</sequence>
<dbReference type="Gene3D" id="3.20.20.80">
    <property type="entry name" value="Glycosidases"/>
    <property type="match status" value="1"/>
</dbReference>
<evidence type="ECO:0000313" key="6">
    <source>
        <dbReference type="EMBL" id="GLK51214.1"/>
    </source>
</evidence>
<evidence type="ECO:0000256" key="1">
    <source>
        <dbReference type="ARBA" id="ARBA00022729"/>
    </source>
</evidence>
<dbReference type="InterPro" id="IPR050386">
    <property type="entry name" value="Glycosyl_hydrolase_5"/>
</dbReference>
<dbReference type="GO" id="GO:0005576">
    <property type="term" value="C:extracellular region"/>
    <property type="evidence" value="ECO:0007669"/>
    <property type="project" value="TreeGrafter"/>
</dbReference>